<evidence type="ECO:0000259" key="1">
    <source>
        <dbReference type="Pfam" id="PF01710"/>
    </source>
</evidence>
<dbReference type="HOGENOM" id="CLU_1822653_0_0_6"/>
<keyword evidence="3" id="KW-1185">Reference proteome</keyword>
<sequence>MRARGTEYQRNRKEVSYGYRYPDSLVKTNRAKTLCPRRRKIDKDERQYPDAYQRERAARFGLRQKSICQALKRWRLTYKKMRGHPKADEKTRHLFQDKIARYQKQVKPLVYSMKETLPTTCQPLRIFSTRSALFWVPRLAG</sequence>
<dbReference type="KEGG" id="hde:HDEF_1019"/>
<gene>
    <name evidence="2" type="ordered locus">HDEF_1019</name>
</gene>
<dbReference type="eggNOG" id="COG3415">
    <property type="taxonomic scope" value="Bacteria"/>
</dbReference>
<accession>C4K573</accession>
<name>C4K573_HAMD5</name>
<dbReference type="Proteomes" id="UP000002334">
    <property type="component" value="Chromosome"/>
</dbReference>
<dbReference type="EMBL" id="CP001277">
    <property type="protein sequence ID" value="ACQ67716.1"/>
    <property type="molecule type" value="Genomic_DNA"/>
</dbReference>
<evidence type="ECO:0000313" key="3">
    <source>
        <dbReference type="Proteomes" id="UP000002334"/>
    </source>
</evidence>
<dbReference type="InterPro" id="IPR002622">
    <property type="entry name" value="Transposase_14"/>
</dbReference>
<protein>
    <recommendedName>
        <fullName evidence="1">Transposase Synechocystis PCC 6803 domain-containing protein</fullName>
    </recommendedName>
</protein>
<evidence type="ECO:0000313" key="2">
    <source>
        <dbReference type="EMBL" id="ACQ67716.1"/>
    </source>
</evidence>
<proteinExistence type="predicted"/>
<reference evidence="2 3" key="1">
    <citation type="journal article" date="2009" name="Proc. Natl. Acad. Sci. U.S.A.">
        <title>Hamiltonella defensa, genome evolution of protective bacterial endosymbiont from pathogenic ancestors.</title>
        <authorList>
            <person name="Degnan P.H."/>
            <person name="Yu Y."/>
            <person name="Sisneros N."/>
            <person name="Wing R.A."/>
            <person name="Moran N.A."/>
        </authorList>
    </citation>
    <scope>NUCLEOTIDE SEQUENCE [LARGE SCALE GENOMIC DNA]</scope>
    <source>
        <strain evidence="3">5AT</strain>
    </source>
</reference>
<dbReference type="Pfam" id="PF01710">
    <property type="entry name" value="HTH_Tnp_IS630"/>
    <property type="match status" value="1"/>
</dbReference>
<feature type="domain" description="Transposase Synechocystis PCC 6803" evidence="1">
    <location>
        <begin position="36"/>
        <end position="86"/>
    </location>
</feature>
<organism evidence="2 3">
    <name type="scientific">Hamiltonella defensa subsp. Acyrthosiphon pisum (strain 5AT)</name>
    <dbReference type="NCBI Taxonomy" id="572265"/>
    <lineage>
        <taxon>Bacteria</taxon>
        <taxon>Pseudomonadati</taxon>
        <taxon>Pseudomonadota</taxon>
        <taxon>Gammaproteobacteria</taxon>
        <taxon>Enterobacterales</taxon>
        <taxon>Enterobacteriaceae</taxon>
        <taxon>aphid secondary symbionts</taxon>
        <taxon>Candidatus Williamhamiltonella</taxon>
    </lineage>
</organism>
<dbReference type="AlphaFoldDB" id="C4K573"/>